<dbReference type="CDD" id="cd00002">
    <property type="entry name" value="YbaK_deacylase"/>
    <property type="match status" value="1"/>
</dbReference>
<keyword evidence="7" id="KW-1185">Reference proteome</keyword>
<keyword evidence="3 4" id="KW-0456">Lyase</keyword>
<evidence type="ECO:0000256" key="4">
    <source>
        <dbReference type="PIRNR" id="PIRNR006181"/>
    </source>
</evidence>
<dbReference type="PANTHER" id="PTHR30411:SF0">
    <property type="entry name" value="CYS-TRNA(PRO)_CYS-TRNA(CYS) DEACYLASE YBAK"/>
    <property type="match status" value="1"/>
</dbReference>
<evidence type="ECO:0000256" key="3">
    <source>
        <dbReference type="ARBA" id="ARBA00023239"/>
    </source>
</evidence>
<dbReference type="SUPFAM" id="SSF55826">
    <property type="entry name" value="YbaK/ProRS associated domain"/>
    <property type="match status" value="1"/>
</dbReference>
<protein>
    <recommendedName>
        <fullName evidence="4">Cys-tRNA(Pro)/Cys-tRNA(Cys) deacylase</fullName>
        <ecNumber evidence="4">4.2.-.-</ecNumber>
    </recommendedName>
</protein>
<dbReference type="Gene3D" id="3.90.960.10">
    <property type="entry name" value="YbaK/aminoacyl-tRNA synthetase-associated domain"/>
    <property type="match status" value="1"/>
</dbReference>
<keyword evidence="2 4" id="KW-0648">Protein biosynthesis</keyword>
<feature type="domain" description="YbaK/aminoacyl-tRNA synthetase-associated" evidence="5">
    <location>
        <begin position="37"/>
        <end position="148"/>
    </location>
</feature>
<dbReference type="AlphaFoldDB" id="A0A2K2UAK5"/>
<evidence type="ECO:0000313" key="7">
    <source>
        <dbReference type="Proteomes" id="UP000236197"/>
    </source>
</evidence>
<dbReference type="PANTHER" id="PTHR30411">
    <property type="entry name" value="CYTOPLASMIC PROTEIN"/>
    <property type="match status" value="1"/>
</dbReference>
<dbReference type="RefSeq" id="WP_103265250.1">
    <property type="nucleotide sequence ID" value="NZ_CABMLE010000009.1"/>
</dbReference>
<dbReference type="GO" id="GO:0016829">
    <property type="term" value="F:lyase activity"/>
    <property type="evidence" value="ECO:0007669"/>
    <property type="project" value="UniProtKB-KW"/>
</dbReference>
<evidence type="ECO:0000256" key="1">
    <source>
        <dbReference type="ARBA" id="ARBA00009798"/>
    </source>
</evidence>
<dbReference type="OrthoDB" id="9809296at2"/>
<dbReference type="InterPro" id="IPR036754">
    <property type="entry name" value="YbaK/aa-tRNA-synt-asso_dom_sf"/>
</dbReference>
<dbReference type="InterPro" id="IPR007214">
    <property type="entry name" value="YbaK/aa-tRNA-synth-assoc-dom"/>
</dbReference>
<accession>A0A2K2UAK5</accession>
<dbReference type="GO" id="GO:0006412">
    <property type="term" value="P:translation"/>
    <property type="evidence" value="ECO:0007669"/>
    <property type="project" value="UniProtKB-KW"/>
</dbReference>
<organism evidence="6 7">
    <name type="scientific">Enteroscipio rubneri</name>
    <dbReference type="NCBI Taxonomy" id="2070686"/>
    <lineage>
        <taxon>Bacteria</taxon>
        <taxon>Bacillati</taxon>
        <taxon>Actinomycetota</taxon>
        <taxon>Coriobacteriia</taxon>
        <taxon>Eggerthellales</taxon>
        <taxon>Eggerthellaceae</taxon>
        <taxon>Enteroscipio</taxon>
    </lineage>
</organism>
<proteinExistence type="inferred from homology"/>
<evidence type="ECO:0000313" key="6">
    <source>
        <dbReference type="EMBL" id="PNV67357.1"/>
    </source>
</evidence>
<sequence length="161" mass="17775">MTKERDRKTNAIRVLDAARIDYRSWFFETPIALSGVESARRLGIDQDRVFKTLVTQGRSGGYYVFMIPAGRELSLKKAAATTGEKSIAMIKARELLPLTGYVHGGCSPIGMKKLFPTFIDETALLHERIVFSGGRIGCQVEVSLEDLRGIVPIKAADLTIT</sequence>
<dbReference type="Pfam" id="PF04073">
    <property type="entry name" value="tRNA_edit"/>
    <property type="match status" value="1"/>
</dbReference>
<comment type="caution">
    <text evidence="6">The sequence shown here is derived from an EMBL/GenBank/DDBJ whole genome shotgun (WGS) entry which is preliminary data.</text>
</comment>
<gene>
    <name evidence="6" type="ORF">C2L71_07995</name>
</gene>
<name>A0A2K2UAK5_9ACTN</name>
<dbReference type="InterPro" id="IPR004369">
    <property type="entry name" value="Prolyl-tRNA_editing_YbaK/EbsC"/>
</dbReference>
<dbReference type="EC" id="4.2.-.-" evidence="4"/>
<dbReference type="EMBL" id="PPEK01000009">
    <property type="protein sequence ID" value="PNV67357.1"/>
    <property type="molecule type" value="Genomic_DNA"/>
</dbReference>
<comment type="similarity">
    <text evidence="1 4">Belongs to the prolyl-tRNA editing family. YbaK/EbsC subfamily.</text>
</comment>
<dbReference type="GO" id="GO:0002161">
    <property type="term" value="F:aminoacyl-tRNA deacylase activity"/>
    <property type="evidence" value="ECO:0007669"/>
    <property type="project" value="InterPro"/>
</dbReference>
<dbReference type="NCBIfam" id="TIGR00011">
    <property type="entry name" value="YbaK_EbsC"/>
    <property type="match status" value="1"/>
</dbReference>
<dbReference type="PIRSF" id="PIRSF006181">
    <property type="entry name" value="EbsC_YbaK"/>
    <property type="match status" value="1"/>
</dbReference>
<dbReference type="Proteomes" id="UP000236197">
    <property type="component" value="Unassembled WGS sequence"/>
</dbReference>
<reference evidence="7" key="1">
    <citation type="submission" date="2018-01" db="EMBL/GenBank/DDBJ databases">
        <title>Rubneribacter badeniensis gen. nov., sp. nov., and Colonibacter rubneri, gen. nov., sp. nov., WGS of new members of the Eggerthellaceae.</title>
        <authorList>
            <person name="Danylec N."/>
            <person name="Stoll D.A."/>
            <person name="Doetsch A."/>
            <person name="Kulling S.E."/>
            <person name="Huch M."/>
        </authorList>
    </citation>
    <scope>NUCLEOTIDE SEQUENCE [LARGE SCALE GENOMIC DNA]</scope>
    <source>
        <strain evidence="7">ResAG-96</strain>
    </source>
</reference>
<evidence type="ECO:0000256" key="2">
    <source>
        <dbReference type="ARBA" id="ARBA00022917"/>
    </source>
</evidence>
<evidence type="ECO:0000259" key="5">
    <source>
        <dbReference type="Pfam" id="PF04073"/>
    </source>
</evidence>